<evidence type="ECO:0000313" key="4">
    <source>
        <dbReference type="Proteomes" id="UP000309215"/>
    </source>
</evidence>
<keyword evidence="4" id="KW-1185">Reference proteome</keyword>
<keyword evidence="1" id="KW-0812">Transmembrane</keyword>
<evidence type="ECO:0000256" key="2">
    <source>
        <dbReference type="SAM" id="SignalP"/>
    </source>
</evidence>
<dbReference type="AlphaFoldDB" id="A0A4U1JE47"/>
<organism evidence="3 4">
    <name type="scientific">Polyangium fumosum</name>
    <dbReference type="NCBI Taxonomy" id="889272"/>
    <lineage>
        <taxon>Bacteria</taxon>
        <taxon>Pseudomonadati</taxon>
        <taxon>Myxococcota</taxon>
        <taxon>Polyangia</taxon>
        <taxon>Polyangiales</taxon>
        <taxon>Polyangiaceae</taxon>
        <taxon>Polyangium</taxon>
    </lineage>
</organism>
<feature type="signal peptide" evidence="2">
    <location>
        <begin position="1"/>
        <end position="23"/>
    </location>
</feature>
<sequence length="336" mass="34766">MGSTLRWVGVAFVSALCSGRAYAGPAADRAAADALFQEARALAKEGRLAEACPKFAASQKLDPRPGRLLALGDCYERAAQTASAWATFREAESAARVVNDEARREEASRRAGELQPRLSKLVIEVEAGARVAGLEVRRNGQVVEEAVWGEAVPVDPGEQVIEAGAPGKKGWAGKVVAEGEGAVVRVKVPVLREEGKEEKAGAAKEEGAGKNWVAVGVGGGLAVVGVGVGVGLFVAASGVKSDVLAVRDVVPEAVCNPVHPQRNDYTTECALVMGKLEQRDTFMNVGTGLLVAGGVFAVGTVVYALVPSKTKRTTTGFSVLPAVAPTFAGFAATGQF</sequence>
<dbReference type="EMBL" id="SSMQ01000016">
    <property type="protein sequence ID" value="TKD07560.1"/>
    <property type="molecule type" value="Genomic_DNA"/>
</dbReference>
<comment type="caution">
    <text evidence="3">The sequence shown here is derived from an EMBL/GenBank/DDBJ whole genome shotgun (WGS) entry which is preliminary data.</text>
</comment>
<feature type="chain" id="PRO_5020965247" description="Tetratricopeptide repeat protein" evidence="2">
    <location>
        <begin position="24"/>
        <end position="336"/>
    </location>
</feature>
<keyword evidence="1" id="KW-1133">Transmembrane helix</keyword>
<feature type="transmembrane region" description="Helical" evidence="1">
    <location>
        <begin position="282"/>
        <end position="306"/>
    </location>
</feature>
<dbReference type="RefSeq" id="WP_136930156.1">
    <property type="nucleotide sequence ID" value="NZ_SSMQ01000016.1"/>
</dbReference>
<dbReference type="Proteomes" id="UP000309215">
    <property type="component" value="Unassembled WGS sequence"/>
</dbReference>
<evidence type="ECO:0008006" key="5">
    <source>
        <dbReference type="Google" id="ProtNLM"/>
    </source>
</evidence>
<proteinExistence type="predicted"/>
<name>A0A4U1JE47_9BACT</name>
<keyword evidence="2" id="KW-0732">Signal</keyword>
<evidence type="ECO:0000256" key="1">
    <source>
        <dbReference type="SAM" id="Phobius"/>
    </source>
</evidence>
<reference evidence="3 4" key="1">
    <citation type="submission" date="2019-04" db="EMBL/GenBank/DDBJ databases">
        <authorList>
            <person name="Li Y."/>
            <person name="Wang J."/>
        </authorList>
    </citation>
    <scope>NUCLEOTIDE SEQUENCE [LARGE SCALE GENOMIC DNA]</scope>
    <source>
        <strain evidence="3 4">DSM 14668</strain>
    </source>
</reference>
<accession>A0A4U1JE47</accession>
<keyword evidence="1" id="KW-0472">Membrane</keyword>
<gene>
    <name evidence="3" type="ORF">E8A74_17485</name>
</gene>
<protein>
    <recommendedName>
        <fullName evidence="5">Tetratricopeptide repeat protein</fullName>
    </recommendedName>
</protein>
<evidence type="ECO:0000313" key="3">
    <source>
        <dbReference type="EMBL" id="TKD07560.1"/>
    </source>
</evidence>